<dbReference type="RefSeq" id="WP_090700679.1">
    <property type="nucleotide sequence ID" value="NZ_FNHH01000004.1"/>
</dbReference>
<dbReference type="EMBL" id="FNHH01000004">
    <property type="protein sequence ID" value="SDL96702.1"/>
    <property type="molecule type" value="Genomic_DNA"/>
</dbReference>
<keyword evidence="4" id="KW-1185">Reference proteome</keyword>
<dbReference type="SUPFAM" id="SSF56925">
    <property type="entry name" value="OMPA-like"/>
    <property type="match status" value="1"/>
</dbReference>
<reference evidence="4" key="1">
    <citation type="submission" date="2016-10" db="EMBL/GenBank/DDBJ databases">
        <authorList>
            <person name="Varghese N."/>
            <person name="Submissions S."/>
        </authorList>
    </citation>
    <scope>NUCLEOTIDE SEQUENCE [LARGE SCALE GENOMIC DNA]</scope>
    <source>
        <strain evidence="4">DSM 24536</strain>
    </source>
</reference>
<feature type="signal peptide" evidence="1">
    <location>
        <begin position="1"/>
        <end position="19"/>
    </location>
</feature>
<evidence type="ECO:0000259" key="2">
    <source>
        <dbReference type="Pfam" id="PF19573"/>
    </source>
</evidence>
<accession>A0A1G9PCW3</accession>
<feature type="domain" description="DUF6089" evidence="2">
    <location>
        <begin position="3"/>
        <end position="200"/>
    </location>
</feature>
<dbReference type="InterPro" id="IPR045743">
    <property type="entry name" value="DUF6089"/>
</dbReference>
<dbReference type="AlphaFoldDB" id="A0A1G9PCW3"/>
<dbReference type="STRING" id="990371.SAMN05421813_10483"/>
<organism evidence="3 4">
    <name type="scientific">Daejeonella rubra</name>
    <dbReference type="NCBI Taxonomy" id="990371"/>
    <lineage>
        <taxon>Bacteria</taxon>
        <taxon>Pseudomonadati</taxon>
        <taxon>Bacteroidota</taxon>
        <taxon>Sphingobacteriia</taxon>
        <taxon>Sphingobacteriales</taxon>
        <taxon>Sphingobacteriaceae</taxon>
        <taxon>Daejeonella</taxon>
    </lineage>
</organism>
<name>A0A1G9PCW3_9SPHI</name>
<evidence type="ECO:0000313" key="3">
    <source>
        <dbReference type="EMBL" id="SDL96702.1"/>
    </source>
</evidence>
<gene>
    <name evidence="3" type="ORF">SAMN05421813_10483</name>
</gene>
<evidence type="ECO:0000313" key="4">
    <source>
        <dbReference type="Proteomes" id="UP000199226"/>
    </source>
</evidence>
<protein>
    <recommendedName>
        <fullName evidence="2">DUF6089 domain-containing protein</fullName>
    </recommendedName>
</protein>
<feature type="chain" id="PRO_5011535307" description="DUF6089 domain-containing protein" evidence="1">
    <location>
        <begin position="20"/>
        <end position="263"/>
    </location>
</feature>
<dbReference type="Pfam" id="PF19573">
    <property type="entry name" value="DUF6089"/>
    <property type="match status" value="1"/>
</dbReference>
<dbReference type="Proteomes" id="UP000199226">
    <property type="component" value="Unassembled WGS sequence"/>
</dbReference>
<dbReference type="Gene3D" id="2.40.160.20">
    <property type="match status" value="1"/>
</dbReference>
<dbReference type="OrthoDB" id="654178at2"/>
<sequence length="263" mass="29361">MRRLILITLFSLGFTFASAQTWEAGGFLGSSGYMGDINPVKPLKFTDLAFGAQIKRNFDGYWSAKLGFMQGKVQGNDAESSNSYQRDRNLNFYSPISELSLQVEFNLFKYLAGDIYGYGTRRASPYLFMGVAAFSFNPLTQYNGDEIELIAVQTEAVTYKNNAISVPYGAGVKYNIKGNFNLIGEIGYRTAFTDYLDDISGRYPDFTVVSPKSPITQQLSDRSVIPKIGIPGNQRGDFRPRDTYMFAGISLTYTFVPIKCPTF</sequence>
<evidence type="ECO:0000256" key="1">
    <source>
        <dbReference type="SAM" id="SignalP"/>
    </source>
</evidence>
<dbReference type="InterPro" id="IPR011250">
    <property type="entry name" value="OMP/PagP_B-barrel"/>
</dbReference>
<keyword evidence="1" id="KW-0732">Signal</keyword>
<proteinExistence type="predicted"/>